<gene>
    <name evidence="2" type="ORF">CYG68_15130</name>
</gene>
<keyword evidence="1" id="KW-0812">Transmembrane</keyword>
<keyword evidence="1" id="KW-0472">Membrane</keyword>
<proteinExistence type="predicted"/>
<dbReference type="EMBL" id="PKLF01000013">
    <property type="protein sequence ID" value="MBE8613722.1"/>
    <property type="molecule type" value="Genomic_DNA"/>
</dbReference>
<feature type="transmembrane region" description="Helical" evidence="1">
    <location>
        <begin position="33"/>
        <end position="53"/>
    </location>
</feature>
<reference evidence="2" key="1">
    <citation type="submission" date="2017-12" db="EMBL/GenBank/DDBJ databases">
        <title>Genome sequencing and analysis.</title>
        <authorList>
            <person name="Huang Y.-T."/>
        </authorList>
    </citation>
    <scope>NUCLEOTIDE SEQUENCE</scope>
    <source>
        <strain evidence="2">VGH116</strain>
    </source>
</reference>
<evidence type="ECO:0000313" key="2">
    <source>
        <dbReference type="EMBL" id="MBE8613722.1"/>
    </source>
</evidence>
<evidence type="ECO:0000256" key="1">
    <source>
        <dbReference type="SAM" id="Phobius"/>
    </source>
</evidence>
<keyword evidence="1" id="KW-1133">Transmembrane helix</keyword>
<dbReference type="Proteomes" id="UP000650477">
    <property type="component" value="Unassembled WGS sequence"/>
</dbReference>
<dbReference type="AlphaFoldDB" id="A0A8I0U673"/>
<accession>A0A8I0U673</accession>
<comment type="caution">
    <text evidence="2">The sequence shown here is derived from an EMBL/GenBank/DDBJ whole genome shotgun (WGS) entry which is preliminary data.</text>
</comment>
<name>A0A8I0U673_MORMO</name>
<sequence>MSCECPHRLSDKLLKSSCNIRCRCRSSALLRGCVYYAFLIWCQVFIFRLFTLLSQQTSRSVL</sequence>
<organism evidence="2 3">
    <name type="scientific">Morganella morganii</name>
    <name type="common">Proteus morganii</name>
    <dbReference type="NCBI Taxonomy" id="582"/>
    <lineage>
        <taxon>Bacteria</taxon>
        <taxon>Pseudomonadati</taxon>
        <taxon>Pseudomonadota</taxon>
        <taxon>Gammaproteobacteria</taxon>
        <taxon>Enterobacterales</taxon>
        <taxon>Morganellaceae</taxon>
        <taxon>Morganella</taxon>
    </lineage>
</organism>
<evidence type="ECO:0000313" key="3">
    <source>
        <dbReference type="Proteomes" id="UP000650477"/>
    </source>
</evidence>
<protein>
    <submittedName>
        <fullName evidence="2">Uncharacterized protein</fullName>
    </submittedName>
</protein>